<organism evidence="2 3">
    <name type="scientific">Rouxiella aceris</name>
    <dbReference type="NCBI Taxonomy" id="2703884"/>
    <lineage>
        <taxon>Bacteria</taxon>
        <taxon>Pseudomonadati</taxon>
        <taxon>Pseudomonadota</taxon>
        <taxon>Gammaproteobacteria</taxon>
        <taxon>Enterobacterales</taxon>
        <taxon>Yersiniaceae</taxon>
        <taxon>Rouxiella</taxon>
    </lineage>
</organism>
<name>A0A848ME15_9GAMM</name>
<dbReference type="RefSeq" id="WP_211186588.1">
    <property type="nucleotide sequence ID" value="NZ_JAADJU010000001.1"/>
</dbReference>
<proteinExistence type="predicted"/>
<accession>A0A848ME15</accession>
<evidence type="ECO:0000313" key="3">
    <source>
        <dbReference type="Proteomes" id="UP000585363"/>
    </source>
</evidence>
<dbReference type="EMBL" id="JAADJU010000001">
    <property type="protein sequence ID" value="NMP25666.1"/>
    <property type="molecule type" value="Genomic_DNA"/>
</dbReference>
<reference evidence="2 3" key="2">
    <citation type="submission" date="2020-06" db="EMBL/GenBank/DDBJ databases">
        <title>Polyphasic characterization of a Rahnella strain isolated from tree sap.</title>
        <authorList>
            <person name="Kim I.S."/>
        </authorList>
    </citation>
    <scope>NUCLEOTIDE SEQUENCE [LARGE SCALE GENOMIC DNA]</scope>
    <source>
        <strain evidence="2 3">SAP-1</strain>
    </source>
</reference>
<dbReference type="AlphaFoldDB" id="A0A848ME15"/>
<dbReference type="Proteomes" id="UP000585363">
    <property type="component" value="Unassembled WGS sequence"/>
</dbReference>
<reference evidence="2 3" key="1">
    <citation type="submission" date="2020-01" db="EMBL/GenBank/DDBJ databases">
        <authorList>
            <person name="Lee S.D."/>
        </authorList>
    </citation>
    <scope>NUCLEOTIDE SEQUENCE [LARGE SCALE GENOMIC DNA]</scope>
    <source>
        <strain evidence="2 3">SAP-1</strain>
    </source>
</reference>
<keyword evidence="3" id="KW-1185">Reference proteome</keyword>
<dbReference type="Pfam" id="PF14206">
    <property type="entry name" value="Cys_rich_CPCC"/>
    <property type="match status" value="1"/>
</dbReference>
<evidence type="ECO:0000259" key="1">
    <source>
        <dbReference type="Pfam" id="PF14206"/>
    </source>
</evidence>
<gene>
    <name evidence="2" type="ORF">GW590_02075</name>
</gene>
<feature type="domain" description="Cysteine-rich CPCC" evidence="1">
    <location>
        <begin position="6"/>
        <end position="35"/>
    </location>
</feature>
<comment type="caution">
    <text evidence="2">The sequence shown here is derived from an EMBL/GenBank/DDBJ whole genome shotgun (WGS) entry which is preliminary data.</text>
</comment>
<protein>
    <recommendedName>
        <fullName evidence="1">Cysteine-rich CPCC domain-containing protein</fullName>
    </recommendedName>
</protein>
<sequence>MNRSVYLCPCCSKYAFSEHGSYEICPLCNWEYDHVVPS</sequence>
<dbReference type="InterPro" id="IPR025983">
    <property type="entry name" value="Cys_rich_CPCC"/>
</dbReference>
<evidence type="ECO:0000313" key="2">
    <source>
        <dbReference type="EMBL" id="NMP25666.1"/>
    </source>
</evidence>